<evidence type="ECO:0000313" key="2">
    <source>
        <dbReference type="EMBL" id="GFH22193.1"/>
    </source>
</evidence>
<feature type="non-terminal residue" evidence="2">
    <location>
        <position position="149"/>
    </location>
</feature>
<feature type="domain" description="Ubiquitin-like" evidence="1">
    <location>
        <begin position="38"/>
        <end position="100"/>
    </location>
</feature>
<keyword evidence="3" id="KW-1185">Reference proteome</keyword>
<proteinExistence type="predicted"/>
<dbReference type="InterPro" id="IPR019954">
    <property type="entry name" value="Ubiquitin_CS"/>
</dbReference>
<dbReference type="AlphaFoldDB" id="A0A699ZHW0"/>
<dbReference type="Pfam" id="PF00240">
    <property type="entry name" value="ubiquitin"/>
    <property type="match status" value="1"/>
</dbReference>
<dbReference type="Gene3D" id="3.10.20.90">
    <property type="entry name" value="Phosphatidylinositol 3-kinase Catalytic Subunit, Chain A, domain 1"/>
    <property type="match status" value="1"/>
</dbReference>
<dbReference type="SMART" id="SM00213">
    <property type="entry name" value="UBQ"/>
    <property type="match status" value="1"/>
</dbReference>
<comment type="caution">
    <text evidence="2">The sequence shown here is derived from an EMBL/GenBank/DDBJ whole genome shotgun (WGS) entry which is preliminary data.</text>
</comment>
<dbReference type="InterPro" id="IPR029071">
    <property type="entry name" value="Ubiquitin-like_domsf"/>
</dbReference>
<dbReference type="Proteomes" id="UP000485058">
    <property type="component" value="Unassembled WGS sequence"/>
</dbReference>
<dbReference type="SUPFAM" id="SSF54236">
    <property type="entry name" value="Ubiquitin-like"/>
    <property type="match status" value="1"/>
</dbReference>
<reference evidence="2 3" key="1">
    <citation type="submission" date="2020-02" db="EMBL/GenBank/DDBJ databases">
        <title>Draft genome sequence of Haematococcus lacustris strain NIES-144.</title>
        <authorList>
            <person name="Morimoto D."/>
            <person name="Nakagawa S."/>
            <person name="Yoshida T."/>
            <person name="Sawayama S."/>
        </authorList>
    </citation>
    <scope>NUCLEOTIDE SEQUENCE [LARGE SCALE GENOMIC DNA]</scope>
    <source>
        <strain evidence="2 3">NIES-144</strain>
    </source>
</reference>
<dbReference type="CDD" id="cd17039">
    <property type="entry name" value="Ubl_ubiquitin_like"/>
    <property type="match status" value="1"/>
</dbReference>
<gene>
    <name evidence="2" type="ORF">HaLaN_19618</name>
</gene>
<evidence type="ECO:0000313" key="3">
    <source>
        <dbReference type="Proteomes" id="UP000485058"/>
    </source>
</evidence>
<dbReference type="InterPro" id="IPR000626">
    <property type="entry name" value="Ubiquitin-like_dom"/>
</dbReference>
<accession>A0A699ZHW0</accession>
<dbReference type="EMBL" id="BLLF01001987">
    <property type="protein sequence ID" value="GFH22193.1"/>
    <property type="molecule type" value="Genomic_DNA"/>
</dbReference>
<dbReference type="PROSITE" id="PS00299">
    <property type="entry name" value="UBIQUITIN_1"/>
    <property type="match status" value="1"/>
</dbReference>
<protein>
    <submittedName>
        <fullName evidence="2">Polyubiquitin</fullName>
    </submittedName>
</protein>
<name>A0A699ZHW0_HAELA</name>
<dbReference type="PROSITE" id="PS50053">
    <property type="entry name" value="UBIQUITIN_2"/>
    <property type="match status" value="1"/>
</dbReference>
<evidence type="ECO:0000259" key="1">
    <source>
        <dbReference type="PROSITE" id="PS50053"/>
    </source>
</evidence>
<organism evidence="2 3">
    <name type="scientific">Haematococcus lacustris</name>
    <name type="common">Green alga</name>
    <name type="synonym">Haematococcus pluvialis</name>
    <dbReference type="NCBI Taxonomy" id="44745"/>
    <lineage>
        <taxon>Eukaryota</taxon>
        <taxon>Viridiplantae</taxon>
        <taxon>Chlorophyta</taxon>
        <taxon>core chlorophytes</taxon>
        <taxon>Chlorophyceae</taxon>
        <taxon>CS clade</taxon>
        <taxon>Chlamydomonadales</taxon>
        <taxon>Haematococcaceae</taxon>
        <taxon>Haematococcus</taxon>
    </lineage>
</organism>
<sequence>MAHDMVAYHLHHCLTPVTGLWLVGKLAQLNCDTKDVTMRLLINCPSGQSRLLQVAGDATVLELKELLQDEEGIPVRQQVLCFAGLHMKDHLTLLDHKLEELTLSDEVRCTALTCQSPEEGQGGTAGWLAGDGAWTPPLLPLPLSTAAAE</sequence>